<protein>
    <submittedName>
        <fullName evidence="2">Methyltransferase</fullName>
    </submittedName>
</protein>
<dbReference type="GO" id="GO:0008168">
    <property type="term" value="F:methyltransferase activity"/>
    <property type="evidence" value="ECO:0007669"/>
    <property type="project" value="UniProtKB-KW"/>
</dbReference>
<dbReference type="PIRSF" id="PIRSF031679">
    <property type="entry name" value="Mtase_Alr7345_prd"/>
    <property type="match status" value="1"/>
</dbReference>
<dbReference type="GO" id="GO:0032259">
    <property type="term" value="P:methylation"/>
    <property type="evidence" value="ECO:0007669"/>
    <property type="project" value="UniProtKB-KW"/>
</dbReference>
<dbReference type="SUPFAM" id="SSF53335">
    <property type="entry name" value="S-adenosyl-L-methionine-dependent methyltransferases"/>
    <property type="match status" value="1"/>
</dbReference>
<dbReference type="InterPro" id="IPR016980">
    <property type="entry name" value="S-AdoMet-dep_MeTrfase_Alr7345"/>
</dbReference>
<reference evidence="2 3" key="1">
    <citation type="submission" date="2024-05" db="EMBL/GenBank/DDBJ databases">
        <title>Roseateles sp. 2.12 16S ribosomal RNA gene Genome sequencing and assembly.</title>
        <authorList>
            <person name="Woo H."/>
        </authorList>
    </citation>
    <scope>NUCLEOTIDE SEQUENCE [LARGE SCALE GENOMIC DNA]</scope>
    <source>
        <strain evidence="2 3">2.12</strain>
    </source>
</reference>
<dbReference type="RefSeq" id="WP_347612287.1">
    <property type="nucleotide sequence ID" value="NZ_JBDPZC010000011.1"/>
</dbReference>
<keyword evidence="1" id="KW-0732">Signal</keyword>
<proteinExistence type="predicted"/>
<feature type="signal peptide" evidence="1">
    <location>
        <begin position="1"/>
        <end position="22"/>
    </location>
</feature>
<organism evidence="2 3">
    <name type="scientific">Roseateles flavus</name>
    <dbReference type="NCBI Taxonomy" id="3149041"/>
    <lineage>
        <taxon>Bacteria</taxon>
        <taxon>Pseudomonadati</taxon>
        <taxon>Pseudomonadota</taxon>
        <taxon>Betaproteobacteria</taxon>
        <taxon>Burkholderiales</taxon>
        <taxon>Sphaerotilaceae</taxon>
        <taxon>Roseateles</taxon>
    </lineage>
</organism>
<dbReference type="EMBL" id="JBDPZC010000011">
    <property type="protein sequence ID" value="MEO3715045.1"/>
    <property type="molecule type" value="Genomic_DNA"/>
</dbReference>
<evidence type="ECO:0000256" key="1">
    <source>
        <dbReference type="SAM" id="SignalP"/>
    </source>
</evidence>
<dbReference type="Proteomes" id="UP001462640">
    <property type="component" value="Unassembled WGS sequence"/>
</dbReference>
<feature type="chain" id="PRO_5045492379" evidence="1">
    <location>
        <begin position="23"/>
        <end position="278"/>
    </location>
</feature>
<dbReference type="Gene3D" id="3.40.50.150">
    <property type="entry name" value="Vaccinia Virus protein VP39"/>
    <property type="match status" value="1"/>
</dbReference>
<sequence length="278" mass="30167">MSLTRRGFAALACLSMMTTAWAGSPAADSPDTALQAAIAGSQRTPAFTARDGARHPYETLRFFGIRPEMTVVELSPGGGWYTEILAPYLHGKGQLILGADDPQSSNAYRQRSGQRLKEKLAAAPAVYGKVQMNVFEVPGRLQYAAPGSADLVLTFRNVHNWIEAGGEPAVTAVFRSAFEALKKGGTFGVVEHRRPAAQAQDEKASSGYVHESYVIRIAESVGFKLAARSEVNANPKDTADHENGVWALPPTLTNKDKDRERYTAIGESDRMTLRFVKP</sequence>
<gene>
    <name evidence="2" type="ORF">ABDJ40_19945</name>
</gene>
<keyword evidence="2" id="KW-0489">Methyltransferase</keyword>
<name>A0ABV0GIX6_9BURK</name>
<comment type="caution">
    <text evidence="2">The sequence shown here is derived from an EMBL/GenBank/DDBJ whole genome shotgun (WGS) entry which is preliminary data.</text>
</comment>
<accession>A0ABV0GIX6</accession>
<dbReference type="InterPro" id="IPR029063">
    <property type="entry name" value="SAM-dependent_MTases_sf"/>
</dbReference>
<keyword evidence="2" id="KW-0808">Transferase</keyword>
<evidence type="ECO:0000313" key="2">
    <source>
        <dbReference type="EMBL" id="MEO3715045.1"/>
    </source>
</evidence>
<keyword evidence="3" id="KW-1185">Reference proteome</keyword>
<evidence type="ECO:0000313" key="3">
    <source>
        <dbReference type="Proteomes" id="UP001462640"/>
    </source>
</evidence>